<proteinExistence type="predicted"/>
<evidence type="ECO:0000313" key="2">
    <source>
        <dbReference type="EMBL" id="KAF6235453.1"/>
    </source>
</evidence>
<evidence type="ECO:0000256" key="1">
    <source>
        <dbReference type="SAM" id="SignalP"/>
    </source>
</evidence>
<evidence type="ECO:0000313" key="3">
    <source>
        <dbReference type="Proteomes" id="UP000578531"/>
    </source>
</evidence>
<sequence>MMIPYATTVSIFLFIFSCSSLAFPGLKGLQQREICYETDTLLSFQLNIADSVPYCISLLSISDSTTLEGPTISHTTTISTVTTTSYDTVVKVTVAQFTAFTTTTITSGDTLHKRQDNVSDVPFVVAPVPIIATATADDPIVTKFPNIAQNASIAAEAYSACSCLSITSSTVTAQPTIQFTRTINGFDLEALGTTTITSGTTTLTATVIVLPLPVASHNVSDSTVSTPSLGYPLPGSLVPTSIPNFPFSGRPFPTLNITTISTSIPAGIFPSVNSTANSIIPISGRPTPTFNFTANPTLPRSGFLPSPTMNMTVNSTLPRSGLLPMPTANSSANLTLPRPGLFPLPTVNLTTNFNASLSGRLPPRILNTTGSGRLPLPSMNATGRPLSPTTGFLSLPTFNGTNRTLSLSGSALIPTGVTFPLSDRLPFLTLNATRPSVRVPFPTLNSTFLPATLLTGTAPPLSASGQPRLPLNVSSSSVPVSNTSTITPFQPVGTQISPVGCPTINNATFTTSSGDQYQLRCSVDYPGRSFVDLDEPDLEGCIQKCSNINAALSQTPCHGVSFLQYAAGVHCKLLTQADLLEGTGNALAVSGVLFNGVAQPVVGVK</sequence>
<dbReference type="AlphaFoldDB" id="A0A8H6FVD4"/>
<name>A0A8H6FVD4_9LECA</name>
<protein>
    <recommendedName>
        <fullName evidence="4">Apple domain-containing protein</fullName>
    </recommendedName>
</protein>
<keyword evidence="3" id="KW-1185">Reference proteome</keyword>
<reference evidence="2 3" key="1">
    <citation type="journal article" date="2020" name="Genomics">
        <title>Complete, high-quality genomes from long-read metagenomic sequencing of two wolf lichen thalli reveals enigmatic genome architecture.</title>
        <authorList>
            <person name="McKenzie S.K."/>
            <person name="Walston R.F."/>
            <person name="Allen J.L."/>
        </authorList>
    </citation>
    <scope>NUCLEOTIDE SEQUENCE [LARGE SCALE GENOMIC DNA]</scope>
    <source>
        <strain evidence="2">WasteWater2</strain>
    </source>
</reference>
<dbReference type="GeneID" id="59287797"/>
<dbReference type="Proteomes" id="UP000578531">
    <property type="component" value="Unassembled WGS sequence"/>
</dbReference>
<feature type="signal peptide" evidence="1">
    <location>
        <begin position="1"/>
        <end position="22"/>
    </location>
</feature>
<dbReference type="OrthoDB" id="5415347at2759"/>
<comment type="caution">
    <text evidence="2">The sequence shown here is derived from an EMBL/GenBank/DDBJ whole genome shotgun (WGS) entry which is preliminary data.</text>
</comment>
<dbReference type="EMBL" id="JACCJC010000024">
    <property type="protein sequence ID" value="KAF6235453.1"/>
    <property type="molecule type" value="Genomic_DNA"/>
</dbReference>
<organism evidence="2 3">
    <name type="scientific">Letharia columbiana</name>
    <dbReference type="NCBI Taxonomy" id="112416"/>
    <lineage>
        <taxon>Eukaryota</taxon>
        <taxon>Fungi</taxon>
        <taxon>Dikarya</taxon>
        <taxon>Ascomycota</taxon>
        <taxon>Pezizomycotina</taxon>
        <taxon>Lecanoromycetes</taxon>
        <taxon>OSLEUM clade</taxon>
        <taxon>Lecanoromycetidae</taxon>
        <taxon>Lecanorales</taxon>
        <taxon>Lecanorineae</taxon>
        <taxon>Parmeliaceae</taxon>
        <taxon>Letharia</taxon>
    </lineage>
</organism>
<keyword evidence="1" id="KW-0732">Signal</keyword>
<feature type="chain" id="PRO_5034300394" description="Apple domain-containing protein" evidence="1">
    <location>
        <begin position="23"/>
        <end position="605"/>
    </location>
</feature>
<gene>
    <name evidence="2" type="ORF">HO173_006136</name>
</gene>
<accession>A0A8H6FVD4</accession>
<evidence type="ECO:0008006" key="4">
    <source>
        <dbReference type="Google" id="ProtNLM"/>
    </source>
</evidence>
<dbReference type="RefSeq" id="XP_037164821.1">
    <property type="nucleotide sequence ID" value="XM_037308047.1"/>
</dbReference>